<dbReference type="GO" id="GO:0016705">
    <property type="term" value="F:oxidoreductase activity, acting on paired donors, with incorporation or reduction of molecular oxygen"/>
    <property type="evidence" value="ECO:0007669"/>
    <property type="project" value="InterPro"/>
</dbReference>
<name>A0A132PQR1_9MYCO</name>
<dbReference type="InterPro" id="IPR019922">
    <property type="entry name" value="Lucif-like_OxRdatse_MSMEG_4141"/>
</dbReference>
<dbReference type="STRING" id="59750.AWC31_24600"/>
<protein>
    <submittedName>
        <fullName evidence="3">F420-dependent oxidoreductase</fullName>
    </submittedName>
</protein>
<reference evidence="3 4" key="1">
    <citation type="submission" date="2015-07" db="EMBL/GenBank/DDBJ databases">
        <title>A draft genome sequence of Mycobacterium wolinskyi.</title>
        <authorList>
            <person name="de Man T.J."/>
            <person name="Perry K.A."/>
            <person name="Coulliette A.D."/>
            <person name="Jensen B."/>
            <person name="Toney N.C."/>
            <person name="Limbago B.M."/>
            <person name="Noble-Wang J."/>
        </authorList>
    </citation>
    <scope>NUCLEOTIDE SEQUENCE [LARGE SCALE GENOMIC DNA]</scope>
    <source>
        <strain evidence="3 4">CDC_01</strain>
    </source>
</reference>
<evidence type="ECO:0000256" key="1">
    <source>
        <dbReference type="ARBA" id="ARBA00023002"/>
    </source>
</evidence>
<accession>A0A132PQR1</accession>
<gene>
    <name evidence="3" type="ORF">AFM11_08000</name>
</gene>
<organism evidence="3 4">
    <name type="scientific">Mycolicibacterium wolinskyi</name>
    <dbReference type="NCBI Taxonomy" id="59750"/>
    <lineage>
        <taxon>Bacteria</taxon>
        <taxon>Bacillati</taxon>
        <taxon>Actinomycetota</taxon>
        <taxon>Actinomycetes</taxon>
        <taxon>Mycobacteriales</taxon>
        <taxon>Mycobacteriaceae</taxon>
        <taxon>Mycolicibacterium</taxon>
    </lineage>
</organism>
<dbReference type="SUPFAM" id="SSF51679">
    <property type="entry name" value="Bacterial luciferase-like"/>
    <property type="match status" value="1"/>
</dbReference>
<evidence type="ECO:0000259" key="2">
    <source>
        <dbReference type="Pfam" id="PF00296"/>
    </source>
</evidence>
<dbReference type="RefSeq" id="WP_067846229.1">
    <property type="nucleotide sequence ID" value="NZ_LGTW01000004.1"/>
</dbReference>
<dbReference type="Gene3D" id="3.20.20.30">
    <property type="entry name" value="Luciferase-like domain"/>
    <property type="match status" value="2"/>
</dbReference>
<dbReference type="InterPro" id="IPR050564">
    <property type="entry name" value="F420-G6PD/mer"/>
</dbReference>
<feature type="domain" description="Luciferase-like" evidence="2">
    <location>
        <begin position="121"/>
        <end position="242"/>
    </location>
</feature>
<dbReference type="InterPro" id="IPR036661">
    <property type="entry name" value="Luciferase-like_sf"/>
</dbReference>
<dbReference type="PANTHER" id="PTHR43244:SF1">
    <property type="entry name" value="5,10-METHYLENETETRAHYDROMETHANOPTERIN REDUCTASE"/>
    <property type="match status" value="1"/>
</dbReference>
<evidence type="ECO:0000313" key="3">
    <source>
        <dbReference type="EMBL" id="KWX24614.1"/>
    </source>
</evidence>
<dbReference type="EMBL" id="LGTW01000004">
    <property type="protein sequence ID" value="KWX24614.1"/>
    <property type="molecule type" value="Genomic_DNA"/>
</dbReference>
<dbReference type="Pfam" id="PF00296">
    <property type="entry name" value="Bac_luciferase"/>
    <property type="match status" value="2"/>
</dbReference>
<dbReference type="AlphaFoldDB" id="A0A132PQR1"/>
<evidence type="ECO:0000313" key="4">
    <source>
        <dbReference type="Proteomes" id="UP000070612"/>
    </source>
</evidence>
<dbReference type="PATRIC" id="fig|59750.3.peg.5450"/>
<keyword evidence="4" id="KW-1185">Reference proteome</keyword>
<dbReference type="PANTHER" id="PTHR43244">
    <property type="match status" value="1"/>
</dbReference>
<dbReference type="Proteomes" id="UP000070612">
    <property type="component" value="Unassembled WGS sequence"/>
</dbReference>
<proteinExistence type="predicted"/>
<sequence>MISLGPIGLASSNPFTDDAAVVADEARHAEALGFATLWRSGNLPMLAAAVRATSSIPVATGIIPVVRVPAADVIATHAELERRHPGRFVVGIGGAHGPQPMATLNAYLDELDAAGIDTRVLAALGPNMLALARDRASGAYPYLVTPSYVSAARAALGPDGLLAVLLMVIPVTDRDAARAAAAGPLEFLAGQGGYRRNLLRQGFTETDIDAVSDRLLDGIAAWGSPERIAERIADYHGAGADQVVLRILGVDDMGTWRARLARTLFGSA</sequence>
<comment type="caution">
    <text evidence="3">The sequence shown here is derived from an EMBL/GenBank/DDBJ whole genome shotgun (WGS) entry which is preliminary data.</text>
</comment>
<feature type="domain" description="Luciferase-like" evidence="2">
    <location>
        <begin position="18"/>
        <end position="98"/>
    </location>
</feature>
<dbReference type="InterPro" id="IPR011251">
    <property type="entry name" value="Luciferase-like_dom"/>
</dbReference>
<keyword evidence="1" id="KW-0560">Oxidoreductase</keyword>
<dbReference type="NCBIfam" id="TIGR03620">
    <property type="entry name" value="F420_MSMEG_4141"/>
    <property type="match status" value="1"/>
</dbReference>